<reference evidence="1" key="1">
    <citation type="journal article" date="2017" name="J. Phycol.">
        <title>Analysis of chloroplast genomes and a supermatrix inform reclassification of the Rhodomelaceae (Rhodophyta).</title>
        <authorList>
            <person name="Diaz-Tapia P."/>
            <person name="Maggs C.A."/>
            <person name="West J.A."/>
            <person name="Verbruggen H."/>
        </authorList>
    </citation>
    <scope>NUCLEOTIDE SEQUENCE</scope>
    <source>
        <strain evidence="1">JW3535</strain>
    </source>
</reference>
<keyword evidence="1" id="KW-0934">Plastid</keyword>
<proteinExistence type="predicted"/>
<keyword evidence="1" id="KW-0150">Chloroplast</keyword>
<dbReference type="AlphaFoldDB" id="A0A1Z1M5S5"/>
<name>A0A1Z1M5S5_9FLOR</name>
<sequence>MNKYIVTSQILMCTKLKTKAQDELFLILLYIPNNIKGTSFVKILVAMNNQRANNFLKFYQANDICAIEGVLHNIKSDYLKYKLFIKINYISWCRII</sequence>
<gene>
    <name evidence="1" type="primary">orf96</name>
</gene>
<evidence type="ECO:0008006" key="2">
    <source>
        <dbReference type="Google" id="ProtNLM"/>
    </source>
</evidence>
<protein>
    <recommendedName>
        <fullName evidence="2">Single-stranded DNA binding protein</fullName>
    </recommendedName>
</protein>
<evidence type="ECO:0000313" key="1">
    <source>
        <dbReference type="EMBL" id="ARW61438.1"/>
    </source>
</evidence>
<organism evidence="1">
    <name type="scientific">Caloglossa intermedia</name>
    <dbReference type="NCBI Taxonomy" id="100879"/>
    <lineage>
        <taxon>Eukaryota</taxon>
        <taxon>Rhodophyta</taxon>
        <taxon>Florideophyceae</taxon>
        <taxon>Rhodymeniophycidae</taxon>
        <taxon>Ceramiales</taxon>
        <taxon>Delesseriaceae</taxon>
        <taxon>Caloglossa</taxon>
    </lineage>
</organism>
<accession>A0A1Z1M5S5</accession>
<dbReference type="RefSeq" id="YP_009392876.1">
    <property type="nucleotide sequence ID" value="NC_035265.1"/>
</dbReference>
<dbReference type="GeneID" id="33354484"/>
<geneLocation type="chloroplast" evidence="1"/>
<dbReference type="EMBL" id="MF101418">
    <property type="protein sequence ID" value="ARW61438.1"/>
    <property type="molecule type" value="Genomic_DNA"/>
</dbReference>